<evidence type="ECO:0000313" key="3">
    <source>
        <dbReference type="EMBL" id="QXE89724.1"/>
    </source>
</evidence>
<dbReference type="Proteomes" id="UP000683559">
    <property type="component" value="Chromosome"/>
</dbReference>
<accession>A0ABX8LH93</accession>
<protein>
    <submittedName>
        <fullName evidence="3">AbrB/MazE/SpoVT family DNA-binding domain-containing protein</fullName>
    </submittedName>
</protein>
<keyword evidence="1 3" id="KW-0238">DNA-binding</keyword>
<evidence type="ECO:0000313" key="4">
    <source>
        <dbReference type="Proteomes" id="UP000683559"/>
    </source>
</evidence>
<dbReference type="EMBL" id="CP077683">
    <property type="protein sequence ID" value="QXE89724.1"/>
    <property type="molecule type" value="Genomic_DNA"/>
</dbReference>
<dbReference type="InterPro" id="IPR007159">
    <property type="entry name" value="SpoVT-AbrB_dom"/>
</dbReference>
<sequence>MSEFTERHVRLFKNGRNQAIRIPREFELPGDEAIIHKEGNRLIIEPAKKKSLLGLLSTWGPSGEEFPDVDEGLAQLDDVEL</sequence>
<dbReference type="SMART" id="SM00966">
    <property type="entry name" value="SpoVT_AbrB"/>
    <property type="match status" value="1"/>
</dbReference>
<evidence type="ECO:0000256" key="1">
    <source>
        <dbReference type="PROSITE-ProRule" id="PRU01076"/>
    </source>
</evidence>
<dbReference type="Pfam" id="PF04014">
    <property type="entry name" value="MazE_antitoxin"/>
    <property type="match status" value="1"/>
</dbReference>
<reference evidence="3 4" key="1">
    <citation type="submission" date="2021-06" db="EMBL/GenBank/DDBJ databases">
        <title>Gemonas diversity in paddy soil.</title>
        <authorList>
            <person name="Liu G."/>
        </authorList>
    </citation>
    <scope>NUCLEOTIDE SEQUENCE [LARGE SCALE GENOMIC DNA]</scope>
    <source>
        <strain evidence="3 4">RG2</strain>
    </source>
</reference>
<organism evidence="3 4">
    <name type="scientific">Geomonas subterranea</name>
    <dbReference type="NCBI Taxonomy" id="2847989"/>
    <lineage>
        <taxon>Bacteria</taxon>
        <taxon>Pseudomonadati</taxon>
        <taxon>Thermodesulfobacteriota</taxon>
        <taxon>Desulfuromonadia</taxon>
        <taxon>Geobacterales</taxon>
        <taxon>Geobacteraceae</taxon>
        <taxon>Geomonas</taxon>
    </lineage>
</organism>
<dbReference type="PANTHER" id="PTHR37550">
    <property type="entry name" value="ANTITOXIN VAPB1"/>
    <property type="match status" value="1"/>
</dbReference>
<keyword evidence="4" id="KW-1185">Reference proteome</keyword>
<gene>
    <name evidence="3" type="ORF">KP001_14960</name>
</gene>
<dbReference type="PROSITE" id="PS51740">
    <property type="entry name" value="SPOVT_ABRB"/>
    <property type="match status" value="1"/>
</dbReference>
<evidence type="ECO:0000259" key="2">
    <source>
        <dbReference type="PROSITE" id="PS51740"/>
    </source>
</evidence>
<proteinExistence type="predicted"/>
<feature type="domain" description="SpoVT-AbrB" evidence="2">
    <location>
        <begin position="9"/>
        <end position="49"/>
    </location>
</feature>
<dbReference type="RefSeq" id="WP_217286396.1">
    <property type="nucleotide sequence ID" value="NZ_CP077683.1"/>
</dbReference>
<dbReference type="InterPro" id="IPR051734">
    <property type="entry name" value="VapB_TA_antitoxins"/>
</dbReference>
<dbReference type="GO" id="GO:0003677">
    <property type="term" value="F:DNA binding"/>
    <property type="evidence" value="ECO:0007669"/>
    <property type="project" value="UniProtKB-KW"/>
</dbReference>
<dbReference type="PANTHER" id="PTHR37550:SF1">
    <property type="entry name" value="SSL1300 PROTEIN"/>
    <property type="match status" value="1"/>
</dbReference>
<name>A0ABX8LH93_9BACT</name>